<protein>
    <recommendedName>
        <fullName evidence="3">Cleavage/polyadenylation specificity factor A subunit N-terminal domain-containing protein</fullName>
    </recommendedName>
</protein>
<evidence type="ECO:0008006" key="3">
    <source>
        <dbReference type="Google" id="ProtNLM"/>
    </source>
</evidence>
<dbReference type="InterPro" id="IPR036404">
    <property type="entry name" value="Jacalin-like_lectin_dom_sf"/>
</dbReference>
<gene>
    <name evidence="1" type="ORF">Daus18300_011045</name>
</gene>
<keyword evidence="2" id="KW-1185">Reference proteome</keyword>
<sequence length="173" mass="19245">MLIFGVRHDEHLNRMSRLTVLTQEEHGIMGLEVAFEHPIAGNNSIFIGTNKTCMVLDRRHPPETLPESEMLFDISAGEELIALDVLQSNYVVCIKVYTNLGRIIELPPPDDDEWDMKTRAEDIGEIISINPGSGKVVGFFARAGSKGFQNLGLVHTKFPMGSDVHFKAEKAVL</sequence>
<name>A0ABR3W7X3_9PEZI</name>
<evidence type="ECO:0000313" key="2">
    <source>
        <dbReference type="Proteomes" id="UP001583177"/>
    </source>
</evidence>
<accession>A0ABR3W7X3</accession>
<dbReference type="EMBL" id="JAWRVE010000129">
    <property type="protein sequence ID" value="KAL1855664.1"/>
    <property type="molecule type" value="Genomic_DNA"/>
</dbReference>
<dbReference type="Proteomes" id="UP001583177">
    <property type="component" value="Unassembled WGS sequence"/>
</dbReference>
<comment type="caution">
    <text evidence="1">The sequence shown here is derived from an EMBL/GenBank/DDBJ whole genome shotgun (WGS) entry which is preliminary data.</text>
</comment>
<evidence type="ECO:0000313" key="1">
    <source>
        <dbReference type="EMBL" id="KAL1855664.1"/>
    </source>
</evidence>
<dbReference type="SUPFAM" id="SSF51101">
    <property type="entry name" value="Mannose-binding lectins"/>
    <property type="match status" value="1"/>
</dbReference>
<organism evidence="1 2">
    <name type="scientific">Diaporthe australafricana</name>
    <dbReference type="NCBI Taxonomy" id="127596"/>
    <lineage>
        <taxon>Eukaryota</taxon>
        <taxon>Fungi</taxon>
        <taxon>Dikarya</taxon>
        <taxon>Ascomycota</taxon>
        <taxon>Pezizomycotina</taxon>
        <taxon>Sordariomycetes</taxon>
        <taxon>Sordariomycetidae</taxon>
        <taxon>Diaporthales</taxon>
        <taxon>Diaporthaceae</taxon>
        <taxon>Diaporthe</taxon>
    </lineage>
</organism>
<proteinExistence type="predicted"/>
<reference evidence="1 2" key="1">
    <citation type="journal article" date="2024" name="IMA Fungus">
        <title>IMA Genome - F19 : A genome assembly and annotation guide to empower mycologists, including annotated draft genome sequences of Ceratocystis pirilliformis, Diaporthe australafricana, Fusarium ophioides, Paecilomyces lecythidis, and Sporothrix stenoceras.</title>
        <authorList>
            <person name="Aylward J."/>
            <person name="Wilson A.M."/>
            <person name="Visagie C.M."/>
            <person name="Spraker J."/>
            <person name="Barnes I."/>
            <person name="Buitendag C."/>
            <person name="Ceriani C."/>
            <person name="Del Mar Angel L."/>
            <person name="du Plessis D."/>
            <person name="Fuchs T."/>
            <person name="Gasser K."/>
            <person name="Kramer D."/>
            <person name="Li W."/>
            <person name="Munsamy K."/>
            <person name="Piso A."/>
            <person name="Price J.L."/>
            <person name="Sonnekus B."/>
            <person name="Thomas C."/>
            <person name="van der Nest A."/>
            <person name="van Dijk A."/>
            <person name="van Heerden A."/>
            <person name="van Vuuren N."/>
            <person name="Yilmaz N."/>
            <person name="Duong T.A."/>
            <person name="van der Merwe N.A."/>
            <person name="Wingfield M.J."/>
            <person name="Wingfield B.D."/>
        </authorList>
    </citation>
    <scope>NUCLEOTIDE SEQUENCE [LARGE SCALE GENOMIC DNA]</scope>
    <source>
        <strain evidence="1 2">CMW 18300</strain>
    </source>
</reference>